<protein>
    <submittedName>
        <fullName evidence="2">Uncharacterized protein</fullName>
    </submittedName>
</protein>
<sequence length="26" mass="2581">GAPVKGSPADQAALRQQDGRETGGTL</sequence>
<feature type="compositionally biased region" description="Basic and acidic residues" evidence="1">
    <location>
        <begin position="17"/>
        <end position="26"/>
    </location>
</feature>
<dbReference type="AlphaFoldDB" id="A0A0F9F6Y6"/>
<accession>A0A0F9F6Y6</accession>
<reference evidence="2" key="1">
    <citation type="journal article" date="2015" name="Nature">
        <title>Complex archaea that bridge the gap between prokaryotes and eukaryotes.</title>
        <authorList>
            <person name="Spang A."/>
            <person name="Saw J.H."/>
            <person name="Jorgensen S.L."/>
            <person name="Zaremba-Niedzwiedzka K."/>
            <person name="Martijn J."/>
            <person name="Lind A.E."/>
            <person name="van Eijk R."/>
            <person name="Schleper C."/>
            <person name="Guy L."/>
            <person name="Ettema T.J."/>
        </authorList>
    </citation>
    <scope>NUCLEOTIDE SEQUENCE</scope>
</reference>
<feature type="non-terminal residue" evidence="2">
    <location>
        <position position="1"/>
    </location>
</feature>
<feature type="region of interest" description="Disordered" evidence="1">
    <location>
        <begin position="1"/>
        <end position="26"/>
    </location>
</feature>
<proteinExistence type="predicted"/>
<gene>
    <name evidence="2" type="ORF">LCGC14_1987420</name>
</gene>
<comment type="caution">
    <text evidence="2">The sequence shown here is derived from an EMBL/GenBank/DDBJ whole genome shotgun (WGS) entry which is preliminary data.</text>
</comment>
<evidence type="ECO:0000313" key="2">
    <source>
        <dbReference type="EMBL" id="KKL82169.1"/>
    </source>
</evidence>
<organism evidence="2">
    <name type="scientific">marine sediment metagenome</name>
    <dbReference type="NCBI Taxonomy" id="412755"/>
    <lineage>
        <taxon>unclassified sequences</taxon>
        <taxon>metagenomes</taxon>
        <taxon>ecological metagenomes</taxon>
    </lineage>
</organism>
<evidence type="ECO:0000256" key="1">
    <source>
        <dbReference type="SAM" id="MobiDB-lite"/>
    </source>
</evidence>
<name>A0A0F9F6Y6_9ZZZZ</name>
<dbReference type="EMBL" id="LAZR01022348">
    <property type="protein sequence ID" value="KKL82169.1"/>
    <property type="molecule type" value="Genomic_DNA"/>
</dbReference>